<keyword evidence="4" id="KW-1185">Reference proteome</keyword>
<dbReference type="PANTHER" id="PTHR35469">
    <property type="entry name" value="TRANSMEMBRANE PROTEIN"/>
    <property type="match status" value="1"/>
</dbReference>
<evidence type="ECO:0000256" key="1">
    <source>
        <dbReference type="SAM" id="MobiDB-lite"/>
    </source>
</evidence>
<dbReference type="EMBL" id="AWUE01020724">
    <property type="protein sequence ID" value="OMO66773.1"/>
    <property type="molecule type" value="Genomic_DNA"/>
</dbReference>
<evidence type="ECO:0000313" key="3">
    <source>
        <dbReference type="EMBL" id="OMO66773.1"/>
    </source>
</evidence>
<protein>
    <submittedName>
        <fullName evidence="3">Uncharacterized protein</fullName>
    </submittedName>
</protein>
<dbReference type="AlphaFoldDB" id="A0A1R3H921"/>
<proteinExistence type="predicted"/>
<dbReference type="Proteomes" id="UP000187203">
    <property type="component" value="Unassembled WGS sequence"/>
</dbReference>
<dbReference type="OrthoDB" id="1645757at2759"/>
<evidence type="ECO:0000256" key="2">
    <source>
        <dbReference type="SAM" id="Phobius"/>
    </source>
</evidence>
<feature type="region of interest" description="Disordered" evidence="1">
    <location>
        <begin position="1"/>
        <end position="76"/>
    </location>
</feature>
<keyword evidence="2" id="KW-0812">Transmembrane</keyword>
<accession>A0A1R3H921</accession>
<name>A0A1R3H921_9ROSI</name>
<evidence type="ECO:0000313" key="4">
    <source>
        <dbReference type="Proteomes" id="UP000187203"/>
    </source>
</evidence>
<keyword evidence="2" id="KW-1133">Transmembrane helix</keyword>
<feature type="transmembrane region" description="Helical" evidence="2">
    <location>
        <begin position="148"/>
        <end position="170"/>
    </location>
</feature>
<dbReference type="STRING" id="93759.A0A1R3H921"/>
<comment type="caution">
    <text evidence="3">The sequence shown here is derived from an EMBL/GenBank/DDBJ whole genome shotgun (WGS) entry which is preliminary data.</text>
</comment>
<sequence length="261" mass="28914">MSHITAGRSPSVSSPLPPVDHHQTNNHARKESIDVEREPNRTSHVRSQSENIPPSVDNHLYDQSSGKTGGSHEISRANTFDMGSHAELKLPKPRANKDALSVGERNQLKPILHEVSSKVESHQKPSSNQPNFFSSKRLNSCIIASERTRSFCALLISFLVLVSYIDFPLIGRSQSIIASRPVYIILLTDVTVVLGRMFLNKEGEPEDAEDEKAGSNLTNRQNWTGAVKLLERGLVAYQTIRALFIDFSIYAVVVICGLSLM</sequence>
<organism evidence="3 4">
    <name type="scientific">Corchorus olitorius</name>
    <dbReference type="NCBI Taxonomy" id="93759"/>
    <lineage>
        <taxon>Eukaryota</taxon>
        <taxon>Viridiplantae</taxon>
        <taxon>Streptophyta</taxon>
        <taxon>Embryophyta</taxon>
        <taxon>Tracheophyta</taxon>
        <taxon>Spermatophyta</taxon>
        <taxon>Magnoliopsida</taxon>
        <taxon>eudicotyledons</taxon>
        <taxon>Gunneridae</taxon>
        <taxon>Pentapetalae</taxon>
        <taxon>rosids</taxon>
        <taxon>malvids</taxon>
        <taxon>Malvales</taxon>
        <taxon>Malvaceae</taxon>
        <taxon>Grewioideae</taxon>
        <taxon>Apeibeae</taxon>
        <taxon>Corchorus</taxon>
    </lineage>
</organism>
<feature type="compositionally biased region" description="Basic and acidic residues" evidence="1">
    <location>
        <begin position="19"/>
        <end position="41"/>
    </location>
</feature>
<reference evidence="4" key="1">
    <citation type="submission" date="2013-09" db="EMBL/GenBank/DDBJ databases">
        <title>Corchorus olitorius genome sequencing.</title>
        <authorList>
            <person name="Alam M."/>
            <person name="Haque M.S."/>
            <person name="Islam M.S."/>
            <person name="Emdad E.M."/>
            <person name="Islam M.M."/>
            <person name="Ahmed B."/>
            <person name="Halim A."/>
            <person name="Hossen Q.M.M."/>
            <person name="Hossain M.Z."/>
            <person name="Ahmed R."/>
            <person name="Khan M.M."/>
            <person name="Islam R."/>
            <person name="Rashid M.M."/>
            <person name="Khan S.A."/>
            <person name="Rahman M.S."/>
            <person name="Alam M."/>
            <person name="Yahiya A.S."/>
            <person name="Khan M.S."/>
            <person name="Azam M.S."/>
            <person name="Haque T."/>
            <person name="Lashkar M.Z.H."/>
            <person name="Akhand A.I."/>
            <person name="Morshed G."/>
            <person name="Roy S."/>
            <person name="Uddin K.S."/>
            <person name="Rabeya T."/>
            <person name="Hossain A.S."/>
            <person name="Chowdhury A."/>
            <person name="Snigdha A.R."/>
            <person name="Mortoza M.S."/>
            <person name="Matin S.A."/>
            <person name="Hoque S.M.E."/>
            <person name="Islam M.K."/>
            <person name="Roy D.K."/>
            <person name="Haider R."/>
            <person name="Moosa M.M."/>
            <person name="Elias S.M."/>
            <person name="Hasan A.M."/>
            <person name="Jahan S."/>
            <person name="Shafiuddin M."/>
            <person name="Mahmood N."/>
            <person name="Shommy N.S."/>
        </authorList>
    </citation>
    <scope>NUCLEOTIDE SEQUENCE [LARGE SCALE GENOMIC DNA]</scope>
    <source>
        <strain evidence="4">cv. O-4</strain>
    </source>
</reference>
<keyword evidence="2" id="KW-0472">Membrane</keyword>
<dbReference type="PANTHER" id="PTHR35469:SF5">
    <property type="entry name" value="TRANSMEMBRANE PROTEIN"/>
    <property type="match status" value="1"/>
</dbReference>
<gene>
    <name evidence="3" type="ORF">COLO4_30382</name>
</gene>
<feature type="transmembrane region" description="Helical" evidence="2">
    <location>
        <begin position="240"/>
        <end position="260"/>
    </location>
</feature>